<dbReference type="InterPro" id="IPR021224">
    <property type="entry name" value="DUF2690"/>
</dbReference>
<feature type="region of interest" description="Disordered" evidence="1">
    <location>
        <begin position="81"/>
        <end position="100"/>
    </location>
</feature>
<dbReference type="EMBL" id="AOPZ01000231">
    <property type="protein sequence ID" value="EPH42400.1"/>
    <property type="molecule type" value="Genomic_DNA"/>
</dbReference>
<protein>
    <recommendedName>
        <fullName evidence="5">HTH cro/C1-type domain-containing protein</fullName>
    </recommendedName>
</protein>
<comment type="caution">
    <text evidence="3">The sequence shown here is derived from an EMBL/GenBank/DDBJ whole genome shotgun (WGS) entry which is preliminary data.</text>
</comment>
<dbReference type="CDD" id="cd00093">
    <property type="entry name" value="HTH_XRE"/>
    <property type="match status" value="1"/>
</dbReference>
<dbReference type="RefSeq" id="WP_016642666.1">
    <property type="nucleotide sequence ID" value="NZ_AOPZ01000231.1"/>
</dbReference>
<evidence type="ECO:0000256" key="1">
    <source>
        <dbReference type="SAM" id="MobiDB-lite"/>
    </source>
</evidence>
<dbReference type="Gene3D" id="1.10.260.40">
    <property type="entry name" value="lambda repressor-like DNA-binding domains"/>
    <property type="match status" value="1"/>
</dbReference>
<dbReference type="InterPro" id="IPR010982">
    <property type="entry name" value="Lambda_DNA-bd_dom_sf"/>
</dbReference>
<evidence type="ECO:0000313" key="3">
    <source>
        <dbReference type="EMBL" id="EPH42400.1"/>
    </source>
</evidence>
<dbReference type="AlphaFoldDB" id="S3ZVF6"/>
<sequence length="279" mass="28909">MNALECARLAAELREVKERAGLSLAALARHTPYSKSSWDRYLNGKQQPPKQAVESLCEVAQEPPGRLLALWGLADPAWSGRARSTPADVPAPRPSAAAVRRARRGRRTALVGGGAAAAVAAVTLAVVLSTGVGPGGTGGSGRDAAGVKSSAPAAQFEPGCRARSCEGKDPKKMGCGRQGMAVSPLVRTAPGGQRVEIRHSERCGAVWARGMNLRVGDRIELSQPGARTKRALARSAEDYVATPMTPARDAGRAEVCLDPAAGGGDGRVCFGDEKKATAQ</sequence>
<keyword evidence="4" id="KW-1185">Reference proteome</keyword>
<feature type="transmembrane region" description="Helical" evidence="2">
    <location>
        <begin position="109"/>
        <end position="128"/>
    </location>
</feature>
<dbReference type="Pfam" id="PF10901">
    <property type="entry name" value="DUF2690"/>
    <property type="match status" value="1"/>
</dbReference>
<keyword evidence="2" id="KW-0812">Transmembrane</keyword>
<evidence type="ECO:0000313" key="4">
    <source>
        <dbReference type="Proteomes" id="UP000014629"/>
    </source>
</evidence>
<accession>S3ZVF6</accession>
<keyword evidence="2" id="KW-1133">Transmembrane helix</keyword>
<dbReference type="PATRIC" id="fig|1286094.4.peg.4487"/>
<reference evidence="3 4" key="1">
    <citation type="submission" date="2013-02" db="EMBL/GenBank/DDBJ databases">
        <title>Draft Genome Sequence of Streptomyces aurantiacus, Which Produces Setomimycin.</title>
        <authorList>
            <person name="Gruening B.A."/>
            <person name="Praeg A."/>
            <person name="Erxleben A."/>
            <person name="Guenther S."/>
            <person name="Mueller M."/>
        </authorList>
    </citation>
    <scope>NUCLEOTIDE SEQUENCE [LARGE SCALE GENOMIC DNA]</scope>
    <source>
        <strain evidence="3 4">JA 4570</strain>
    </source>
</reference>
<dbReference type="GO" id="GO:0003677">
    <property type="term" value="F:DNA binding"/>
    <property type="evidence" value="ECO:0007669"/>
    <property type="project" value="InterPro"/>
</dbReference>
<gene>
    <name evidence="3" type="ORF">STRAU_4540</name>
</gene>
<name>S3ZVF6_9ACTN</name>
<evidence type="ECO:0008006" key="5">
    <source>
        <dbReference type="Google" id="ProtNLM"/>
    </source>
</evidence>
<dbReference type="SUPFAM" id="SSF47413">
    <property type="entry name" value="lambda repressor-like DNA-binding domains"/>
    <property type="match status" value="1"/>
</dbReference>
<dbReference type="Proteomes" id="UP000014629">
    <property type="component" value="Unassembled WGS sequence"/>
</dbReference>
<organism evidence="3 4">
    <name type="scientific">Streptomyces aurantiacus JA 4570</name>
    <dbReference type="NCBI Taxonomy" id="1286094"/>
    <lineage>
        <taxon>Bacteria</taxon>
        <taxon>Bacillati</taxon>
        <taxon>Actinomycetota</taxon>
        <taxon>Actinomycetes</taxon>
        <taxon>Kitasatosporales</taxon>
        <taxon>Streptomycetaceae</taxon>
        <taxon>Streptomyces</taxon>
        <taxon>Streptomyces aurantiacus group</taxon>
    </lineage>
</organism>
<proteinExistence type="predicted"/>
<dbReference type="InterPro" id="IPR001387">
    <property type="entry name" value="Cro/C1-type_HTH"/>
</dbReference>
<keyword evidence="2" id="KW-0472">Membrane</keyword>
<evidence type="ECO:0000256" key="2">
    <source>
        <dbReference type="SAM" id="Phobius"/>
    </source>
</evidence>
<dbReference type="Pfam" id="PF13560">
    <property type="entry name" value="HTH_31"/>
    <property type="match status" value="1"/>
</dbReference>